<dbReference type="InterPro" id="IPR009006">
    <property type="entry name" value="Ala_racemase/Decarboxylase_C"/>
</dbReference>
<proteinExistence type="predicted"/>
<protein>
    <recommendedName>
        <fullName evidence="3">Arginine decarboxylase C-terminal helical domain-containing protein</fullName>
    </recommendedName>
</protein>
<evidence type="ECO:0000313" key="4">
    <source>
        <dbReference type="EMBL" id="SVA58120.1"/>
    </source>
</evidence>
<evidence type="ECO:0000256" key="2">
    <source>
        <dbReference type="ARBA" id="ARBA00022898"/>
    </source>
</evidence>
<dbReference type="EMBL" id="UINC01013455">
    <property type="protein sequence ID" value="SVA58120.1"/>
    <property type="molecule type" value="Genomic_DNA"/>
</dbReference>
<keyword evidence="2" id="KW-0663">Pyridoxal phosphate</keyword>
<evidence type="ECO:0000256" key="1">
    <source>
        <dbReference type="ARBA" id="ARBA00001933"/>
    </source>
</evidence>
<dbReference type="PANTHER" id="PTHR43295">
    <property type="entry name" value="ARGININE DECARBOXYLASE"/>
    <property type="match status" value="1"/>
</dbReference>
<dbReference type="GO" id="GO:0008295">
    <property type="term" value="P:spermidine biosynthetic process"/>
    <property type="evidence" value="ECO:0007669"/>
    <property type="project" value="InterPro"/>
</dbReference>
<comment type="cofactor">
    <cofactor evidence="1">
        <name>pyridoxal 5'-phosphate</name>
        <dbReference type="ChEBI" id="CHEBI:597326"/>
    </cofactor>
</comment>
<accession>A0A381X088</accession>
<dbReference type="GO" id="GO:0006527">
    <property type="term" value="P:L-arginine catabolic process"/>
    <property type="evidence" value="ECO:0007669"/>
    <property type="project" value="InterPro"/>
</dbReference>
<dbReference type="Gene3D" id="1.10.287.3440">
    <property type="match status" value="1"/>
</dbReference>
<reference evidence="4" key="1">
    <citation type="submission" date="2018-05" db="EMBL/GenBank/DDBJ databases">
        <authorList>
            <person name="Lanie J.A."/>
            <person name="Ng W.-L."/>
            <person name="Kazmierczak K.M."/>
            <person name="Andrzejewski T.M."/>
            <person name="Davidsen T.M."/>
            <person name="Wayne K.J."/>
            <person name="Tettelin H."/>
            <person name="Glass J.I."/>
            <person name="Rusch D."/>
            <person name="Podicherti R."/>
            <person name="Tsui H.-C.T."/>
            <person name="Winkler M.E."/>
        </authorList>
    </citation>
    <scope>NUCLEOTIDE SEQUENCE</scope>
</reference>
<dbReference type="InterPro" id="IPR002985">
    <property type="entry name" value="Arg_decrbxlase"/>
</dbReference>
<dbReference type="PANTHER" id="PTHR43295:SF9">
    <property type="entry name" value="BIOSYNTHETIC ARGININE DECARBOXYLASE"/>
    <property type="match status" value="1"/>
</dbReference>
<name>A0A381X088_9ZZZZ</name>
<dbReference type="Pfam" id="PF17944">
    <property type="entry name" value="Arg_decarbox_C"/>
    <property type="match status" value="1"/>
</dbReference>
<dbReference type="AlphaFoldDB" id="A0A381X088"/>
<dbReference type="GO" id="GO:0008792">
    <property type="term" value="F:arginine decarboxylase activity"/>
    <property type="evidence" value="ECO:0007669"/>
    <property type="project" value="InterPro"/>
</dbReference>
<dbReference type="Gene3D" id="2.40.37.10">
    <property type="entry name" value="Lyase, Ornithine Decarboxylase, Chain A, domain 1"/>
    <property type="match status" value="1"/>
</dbReference>
<gene>
    <name evidence="4" type="ORF">METZ01_LOCUS110974</name>
</gene>
<feature type="domain" description="Arginine decarboxylase C-terminal helical" evidence="3">
    <location>
        <begin position="66"/>
        <end position="119"/>
    </location>
</feature>
<organism evidence="4">
    <name type="scientific">marine metagenome</name>
    <dbReference type="NCBI Taxonomy" id="408172"/>
    <lineage>
        <taxon>unclassified sequences</taxon>
        <taxon>metagenomes</taxon>
        <taxon>ecological metagenomes</taxon>
    </lineage>
</organism>
<dbReference type="InterPro" id="IPR041128">
    <property type="entry name" value="Arg_decarbox_C"/>
</dbReference>
<evidence type="ECO:0000259" key="3">
    <source>
        <dbReference type="Pfam" id="PF17944"/>
    </source>
</evidence>
<sequence>MKPGGRTTSTAGPGPYQPGFFLMGAYQDIMGNMHHLLGRVNEVHVFLDPDEESGYYIEEVIEGTSIASVLDMVQYDEKALVQSIKKQTESAISDEQLKPSEGMRLLADYTKGLRDQTYLSL</sequence>